<dbReference type="Proteomes" id="UP000515123">
    <property type="component" value="Unplaced"/>
</dbReference>
<dbReference type="RefSeq" id="XP_020082138.1">
    <property type="nucleotide sequence ID" value="XM_020226549.1"/>
</dbReference>
<organism evidence="2 3">
    <name type="scientific">Ananas comosus</name>
    <name type="common">Pineapple</name>
    <name type="synonym">Ananas ananas</name>
    <dbReference type="NCBI Taxonomy" id="4615"/>
    <lineage>
        <taxon>Eukaryota</taxon>
        <taxon>Viridiplantae</taxon>
        <taxon>Streptophyta</taxon>
        <taxon>Embryophyta</taxon>
        <taxon>Tracheophyta</taxon>
        <taxon>Spermatophyta</taxon>
        <taxon>Magnoliopsida</taxon>
        <taxon>Liliopsida</taxon>
        <taxon>Poales</taxon>
        <taxon>Bromeliaceae</taxon>
        <taxon>Bromelioideae</taxon>
        <taxon>Ananas</taxon>
    </lineage>
</organism>
<evidence type="ECO:0000313" key="2">
    <source>
        <dbReference type="Proteomes" id="UP000515123"/>
    </source>
</evidence>
<proteinExistence type="predicted"/>
<dbReference type="GeneID" id="109705761"/>
<keyword evidence="2" id="KW-1185">Reference proteome</keyword>
<sequence length="132" mass="14583">MCPNPFRSPCLSSPPPLLLYSSKTSARSARLDSRSRGRPQPSPGIHVDDTGLSVVHLLLLKITTIINIIEKKKIMDFGYPRNLWPEILKLYITQLIGFVLRYPEDVPTGRTVVVVSLGVIAGVSHVEGQSCF</sequence>
<reference evidence="2" key="1">
    <citation type="journal article" date="2015" name="Nat. Genet.">
        <title>The pineapple genome and the evolution of CAM photosynthesis.</title>
        <authorList>
            <person name="Ming R."/>
            <person name="VanBuren R."/>
            <person name="Wai C.M."/>
            <person name="Tang H."/>
            <person name="Schatz M.C."/>
            <person name="Bowers J.E."/>
            <person name="Lyons E."/>
            <person name="Wang M.L."/>
            <person name="Chen J."/>
            <person name="Biggers E."/>
            <person name="Zhang J."/>
            <person name="Huang L."/>
            <person name="Zhang L."/>
            <person name="Miao W."/>
            <person name="Zhang J."/>
            <person name="Ye Z."/>
            <person name="Miao C."/>
            <person name="Lin Z."/>
            <person name="Wang H."/>
            <person name="Zhou H."/>
            <person name="Yim W.C."/>
            <person name="Priest H.D."/>
            <person name="Zheng C."/>
            <person name="Woodhouse M."/>
            <person name="Edger P.P."/>
            <person name="Guyot R."/>
            <person name="Guo H.B."/>
            <person name="Guo H."/>
            <person name="Zheng G."/>
            <person name="Singh R."/>
            <person name="Sharma A."/>
            <person name="Min X."/>
            <person name="Zheng Y."/>
            <person name="Lee H."/>
            <person name="Gurtowski J."/>
            <person name="Sedlazeck F.J."/>
            <person name="Harkess A."/>
            <person name="McKain M.R."/>
            <person name="Liao Z."/>
            <person name="Fang J."/>
            <person name="Liu J."/>
            <person name="Zhang X."/>
            <person name="Zhang Q."/>
            <person name="Hu W."/>
            <person name="Qin Y."/>
            <person name="Wang K."/>
            <person name="Chen L.Y."/>
            <person name="Shirley N."/>
            <person name="Lin Y.R."/>
            <person name="Liu L.Y."/>
            <person name="Hernandez A.G."/>
            <person name="Wright C.L."/>
            <person name="Bulone V."/>
            <person name="Tuskan G.A."/>
            <person name="Heath K."/>
            <person name="Zee F."/>
            <person name="Moore P.H."/>
            <person name="Sunkar R."/>
            <person name="Leebens-Mack J.H."/>
            <person name="Mockler T."/>
            <person name="Bennetzen J.L."/>
            <person name="Freeling M."/>
            <person name="Sankoff D."/>
            <person name="Paterson A.H."/>
            <person name="Zhu X."/>
            <person name="Yang X."/>
            <person name="Smith J.A."/>
            <person name="Cushman J.C."/>
            <person name="Paull R.E."/>
            <person name="Yu Q."/>
        </authorList>
    </citation>
    <scope>NUCLEOTIDE SEQUENCE [LARGE SCALE GENOMIC DNA]</scope>
    <source>
        <strain evidence="2">cv. F153</strain>
    </source>
</reference>
<reference evidence="3" key="2">
    <citation type="submission" date="2025-08" db="UniProtKB">
        <authorList>
            <consortium name="RefSeq"/>
        </authorList>
    </citation>
    <scope>IDENTIFICATION</scope>
</reference>
<protein>
    <submittedName>
        <fullName evidence="3">Uncharacterized protein LOC109705761 isoform X1</fullName>
    </submittedName>
</protein>
<evidence type="ECO:0000313" key="3">
    <source>
        <dbReference type="RefSeq" id="XP_020082138.1"/>
    </source>
</evidence>
<gene>
    <name evidence="3" type="primary">LOC109705761</name>
</gene>
<evidence type="ECO:0000256" key="1">
    <source>
        <dbReference type="SAM" id="MobiDB-lite"/>
    </source>
</evidence>
<feature type="region of interest" description="Disordered" evidence="1">
    <location>
        <begin position="24"/>
        <end position="46"/>
    </location>
</feature>
<accession>A0A6P5EL42</accession>
<dbReference type="AlphaFoldDB" id="A0A6P5EL42"/>
<name>A0A6P5EL42_ANACO</name>